<keyword evidence="3" id="KW-0547">Nucleotide-binding</keyword>
<keyword evidence="4" id="KW-1000">Mitochondrion outer membrane</keyword>
<evidence type="ECO:0000256" key="4">
    <source>
        <dbReference type="ARBA" id="ARBA00022787"/>
    </source>
</evidence>
<evidence type="ECO:0000256" key="5">
    <source>
        <dbReference type="ARBA" id="ARBA00022801"/>
    </source>
</evidence>
<dbReference type="GO" id="GO:0003924">
    <property type="term" value="F:GTPase activity"/>
    <property type="evidence" value="ECO:0007669"/>
    <property type="project" value="InterPro"/>
</dbReference>
<dbReference type="InterPro" id="IPR030381">
    <property type="entry name" value="G_DYNAMIN_dom"/>
</dbReference>
<evidence type="ECO:0000256" key="11">
    <source>
        <dbReference type="SAM" id="Phobius"/>
    </source>
</evidence>
<dbReference type="PANTHER" id="PTHR10465:SF3">
    <property type="entry name" value="TRANSMEMBRANE GTPASE MARF-RELATED"/>
    <property type="match status" value="1"/>
</dbReference>
<feature type="domain" description="Dynamin-type G" evidence="12">
    <location>
        <begin position="76"/>
        <end position="327"/>
    </location>
</feature>
<dbReference type="Proteomes" id="UP000828390">
    <property type="component" value="Unassembled WGS sequence"/>
</dbReference>
<evidence type="ECO:0000256" key="1">
    <source>
        <dbReference type="ARBA" id="ARBA00004374"/>
    </source>
</evidence>
<name>A0A9D4MCX9_DREPO</name>
<dbReference type="InterPro" id="IPR006884">
    <property type="entry name" value="Fzo/mitofusin_HR2"/>
</dbReference>
<comment type="subcellular location">
    <subcellularLocation>
        <location evidence="1">Mitochondrion outer membrane</location>
        <topology evidence="1">Multi-pass membrane protein</topology>
    </subcellularLocation>
</comment>
<dbReference type="PANTHER" id="PTHR10465">
    <property type="entry name" value="TRANSMEMBRANE GTPASE FZO1"/>
    <property type="match status" value="1"/>
</dbReference>
<evidence type="ECO:0000256" key="7">
    <source>
        <dbReference type="ARBA" id="ARBA00023054"/>
    </source>
</evidence>
<dbReference type="GO" id="GO:0051646">
    <property type="term" value="P:mitochondrion localization"/>
    <property type="evidence" value="ECO:0007669"/>
    <property type="project" value="TreeGrafter"/>
</dbReference>
<dbReference type="AlphaFoldDB" id="A0A9D4MCX9"/>
<reference evidence="13" key="2">
    <citation type="submission" date="2020-11" db="EMBL/GenBank/DDBJ databases">
        <authorList>
            <person name="McCartney M.A."/>
            <person name="Auch B."/>
            <person name="Kono T."/>
            <person name="Mallez S."/>
            <person name="Becker A."/>
            <person name="Gohl D.M."/>
            <person name="Silverstein K.A.T."/>
            <person name="Koren S."/>
            <person name="Bechman K.B."/>
            <person name="Herman A."/>
            <person name="Abrahante J.E."/>
            <person name="Garbe J."/>
        </authorList>
    </citation>
    <scope>NUCLEOTIDE SEQUENCE</scope>
    <source>
        <strain evidence="13">Duluth1</strain>
        <tissue evidence="13">Whole animal</tissue>
    </source>
</reference>
<dbReference type="GO" id="GO:0008053">
    <property type="term" value="P:mitochondrial fusion"/>
    <property type="evidence" value="ECO:0007669"/>
    <property type="project" value="InterPro"/>
</dbReference>
<feature type="transmembrane region" description="Helical" evidence="11">
    <location>
        <begin position="572"/>
        <end position="589"/>
    </location>
</feature>
<proteinExistence type="predicted"/>
<dbReference type="SUPFAM" id="SSF52540">
    <property type="entry name" value="P-loop containing nucleoside triphosphate hydrolases"/>
    <property type="match status" value="1"/>
</dbReference>
<evidence type="ECO:0000256" key="8">
    <source>
        <dbReference type="ARBA" id="ARBA00023128"/>
    </source>
</evidence>
<protein>
    <recommendedName>
        <fullName evidence="12">Dynamin-type G domain-containing protein</fullName>
    </recommendedName>
</protein>
<dbReference type="Pfam" id="PF04799">
    <property type="entry name" value="Fzo_mitofusin"/>
    <property type="match status" value="1"/>
</dbReference>
<sequence length="680" mass="78256">MESNRRVLTDAGSSDPLQWFAQAQQSITVNFKELLEIIDYSDTLIKGSGELIAMSECQQKVTEHRQKVCRVMEVLARDHMKVAFFGVTLSGKSTAINAMLSEKVLPFGMGHRTNCILQIEGSDSENGYVLTEREPDTPKSIEQLEISIKKLADALKNNESNFVRILFPKTKCRLLREGVVLVEGPGIGVTTELNLWLDKFCLDADVFVLVSDAVATLTQTEKNFFQKVSERLSSTNIFVLLNRWDQSVFEDDVAEVREQHIDRHLEFLYQELNGMDRDKGLERIFFVSAKEALSTRLVEKGEERAKAQLPGQEERHIRFCNFERALEECMSQTAVKTKFERNNNLGKSITTENCALVKDILKSIRQHIDRMRFDRNEMAKHLDFMERQLTMFKCEFKYKITKTVAGVCTEIAKMLTDEINRLPILVGAFNKPFPDDQNSLNEYTQVLSTHVEIGLSRKVELRCTEAQKSAQKNTMQEMTDKMVAKIVPEEYQTKIQKVMHWHDNNFAFRNGFGSRDLFAEFNGFGSQNLFSDFLKMLGFDFNIPLEEIKKWIYVVTVTLALAILSRFLPKKFVVLGVLGVVGLPFYNYYNNLWFKEQDFKTRYVEYVSTQLRSIVSSYSTICSEQVERVLSSTFDELCKEAGSIVDTLKKEVEQQDITIKQLDSIVLKAEAYWYICIKQD</sequence>
<keyword evidence="2 11" id="KW-0812">Transmembrane</keyword>
<organism evidence="13 14">
    <name type="scientific">Dreissena polymorpha</name>
    <name type="common">Zebra mussel</name>
    <name type="synonym">Mytilus polymorpha</name>
    <dbReference type="NCBI Taxonomy" id="45954"/>
    <lineage>
        <taxon>Eukaryota</taxon>
        <taxon>Metazoa</taxon>
        <taxon>Spiralia</taxon>
        <taxon>Lophotrochozoa</taxon>
        <taxon>Mollusca</taxon>
        <taxon>Bivalvia</taxon>
        <taxon>Autobranchia</taxon>
        <taxon>Heteroconchia</taxon>
        <taxon>Euheterodonta</taxon>
        <taxon>Imparidentia</taxon>
        <taxon>Neoheterodontei</taxon>
        <taxon>Myida</taxon>
        <taxon>Dreissenoidea</taxon>
        <taxon>Dreissenidae</taxon>
        <taxon>Dreissena</taxon>
    </lineage>
</organism>
<accession>A0A9D4MCX9</accession>
<evidence type="ECO:0000256" key="3">
    <source>
        <dbReference type="ARBA" id="ARBA00022741"/>
    </source>
</evidence>
<dbReference type="InterPro" id="IPR027094">
    <property type="entry name" value="Mitofusin_fam"/>
</dbReference>
<keyword evidence="10 11" id="KW-0472">Membrane</keyword>
<evidence type="ECO:0000256" key="9">
    <source>
        <dbReference type="ARBA" id="ARBA00023134"/>
    </source>
</evidence>
<dbReference type="GO" id="GO:0005741">
    <property type="term" value="C:mitochondrial outer membrane"/>
    <property type="evidence" value="ECO:0007669"/>
    <property type="project" value="UniProtKB-SubCell"/>
</dbReference>
<gene>
    <name evidence="13" type="ORF">DPMN_037145</name>
</gene>
<comment type="caution">
    <text evidence="13">The sequence shown here is derived from an EMBL/GenBank/DDBJ whole genome shotgun (WGS) entry which is preliminary data.</text>
</comment>
<evidence type="ECO:0000313" key="14">
    <source>
        <dbReference type="Proteomes" id="UP000828390"/>
    </source>
</evidence>
<keyword evidence="14" id="KW-1185">Reference proteome</keyword>
<evidence type="ECO:0000259" key="12">
    <source>
        <dbReference type="PROSITE" id="PS51718"/>
    </source>
</evidence>
<dbReference type="GO" id="GO:0005525">
    <property type="term" value="F:GTP binding"/>
    <property type="evidence" value="ECO:0007669"/>
    <property type="project" value="UniProtKB-KW"/>
</dbReference>
<dbReference type="EMBL" id="JAIWYP010000002">
    <property type="protein sequence ID" value="KAH3873904.1"/>
    <property type="molecule type" value="Genomic_DNA"/>
</dbReference>
<dbReference type="Pfam" id="PF00350">
    <property type="entry name" value="Dynamin_N"/>
    <property type="match status" value="1"/>
</dbReference>
<keyword evidence="7" id="KW-0175">Coiled coil</keyword>
<keyword evidence="5" id="KW-0378">Hydrolase</keyword>
<dbReference type="Gene3D" id="3.40.50.300">
    <property type="entry name" value="P-loop containing nucleotide triphosphate hydrolases"/>
    <property type="match status" value="1"/>
</dbReference>
<keyword evidence="6 11" id="KW-1133">Transmembrane helix</keyword>
<evidence type="ECO:0000256" key="6">
    <source>
        <dbReference type="ARBA" id="ARBA00022989"/>
    </source>
</evidence>
<evidence type="ECO:0000256" key="2">
    <source>
        <dbReference type="ARBA" id="ARBA00022692"/>
    </source>
</evidence>
<dbReference type="PROSITE" id="PS51718">
    <property type="entry name" value="G_DYNAMIN_2"/>
    <property type="match status" value="1"/>
</dbReference>
<dbReference type="InterPro" id="IPR045063">
    <property type="entry name" value="Dynamin_N"/>
</dbReference>
<evidence type="ECO:0000313" key="13">
    <source>
        <dbReference type="EMBL" id="KAH3873904.1"/>
    </source>
</evidence>
<keyword evidence="9" id="KW-0342">GTP-binding</keyword>
<keyword evidence="8" id="KW-0496">Mitochondrion</keyword>
<dbReference type="InterPro" id="IPR027417">
    <property type="entry name" value="P-loop_NTPase"/>
</dbReference>
<evidence type="ECO:0000256" key="10">
    <source>
        <dbReference type="ARBA" id="ARBA00023136"/>
    </source>
</evidence>
<reference evidence="13" key="1">
    <citation type="journal article" date="2019" name="bioRxiv">
        <title>The Genome of the Zebra Mussel, Dreissena polymorpha: A Resource for Invasive Species Research.</title>
        <authorList>
            <person name="McCartney M.A."/>
            <person name="Auch B."/>
            <person name="Kono T."/>
            <person name="Mallez S."/>
            <person name="Zhang Y."/>
            <person name="Obille A."/>
            <person name="Becker A."/>
            <person name="Abrahante J.E."/>
            <person name="Garbe J."/>
            <person name="Badalamenti J.P."/>
            <person name="Herman A."/>
            <person name="Mangelson H."/>
            <person name="Liachko I."/>
            <person name="Sullivan S."/>
            <person name="Sone E.D."/>
            <person name="Koren S."/>
            <person name="Silverstein K.A.T."/>
            <person name="Beckman K.B."/>
            <person name="Gohl D.M."/>
        </authorList>
    </citation>
    <scope>NUCLEOTIDE SEQUENCE</scope>
    <source>
        <strain evidence="13">Duluth1</strain>
        <tissue evidence="13">Whole animal</tissue>
    </source>
</reference>